<feature type="region of interest" description="Disordered" evidence="1">
    <location>
        <begin position="90"/>
        <end position="114"/>
    </location>
</feature>
<dbReference type="OrthoDB" id="3509362at2759"/>
<comment type="caution">
    <text evidence="2">The sequence shown here is derived from an EMBL/GenBank/DDBJ whole genome shotgun (WGS) entry which is preliminary data.</text>
</comment>
<dbReference type="EMBL" id="JADCNL010000472">
    <property type="protein sequence ID" value="KAG0447418.1"/>
    <property type="molecule type" value="Genomic_DNA"/>
</dbReference>
<gene>
    <name evidence="2" type="ORF">HPP92_028356</name>
</gene>
<sequence length="150" mass="16686">MHLRSQRGDVDATGSSEKQVKRAKLRAVILQGKTDVKTVPKQRGTGISVDRKSSNSRFANLMATKSPSKNHHLLNHPKLSRIIQAKRSLPEEACQVPKGSKSRRQVKDNSSGKRKRLLSEIIGSPVKQRQISGRPFATFLNILKDARDAL</sequence>
<feature type="region of interest" description="Disordered" evidence="1">
    <location>
        <begin position="1"/>
        <end position="22"/>
    </location>
</feature>
<organism evidence="2 3">
    <name type="scientific">Vanilla planifolia</name>
    <name type="common">Vanilla</name>
    <dbReference type="NCBI Taxonomy" id="51239"/>
    <lineage>
        <taxon>Eukaryota</taxon>
        <taxon>Viridiplantae</taxon>
        <taxon>Streptophyta</taxon>
        <taxon>Embryophyta</taxon>
        <taxon>Tracheophyta</taxon>
        <taxon>Spermatophyta</taxon>
        <taxon>Magnoliopsida</taxon>
        <taxon>Liliopsida</taxon>
        <taxon>Asparagales</taxon>
        <taxon>Orchidaceae</taxon>
        <taxon>Vanilloideae</taxon>
        <taxon>Vanilleae</taxon>
        <taxon>Vanilla</taxon>
    </lineage>
</organism>
<evidence type="ECO:0000256" key="1">
    <source>
        <dbReference type="SAM" id="MobiDB-lite"/>
    </source>
</evidence>
<dbReference type="Proteomes" id="UP000636800">
    <property type="component" value="Unassembled WGS sequence"/>
</dbReference>
<dbReference type="AlphaFoldDB" id="A0A835P7N8"/>
<name>A0A835P7N8_VANPL</name>
<keyword evidence="3" id="KW-1185">Reference proteome</keyword>
<accession>A0A835P7N8</accession>
<proteinExistence type="predicted"/>
<protein>
    <submittedName>
        <fullName evidence="2">Uncharacterized protein</fullName>
    </submittedName>
</protein>
<evidence type="ECO:0000313" key="2">
    <source>
        <dbReference type="EMBL" id="KAG0447418.1"/>
    </source>
</evidence>
<reference evidence="2 3" key="1">
    <citation type="journal article" date="2020" name="Nat. Food">
        <title>A phased Vanilla planifolia genome enables genetic improvement of flavour and production.</title>
        <authorList>
            <person name="Hasing T."/>
            <person name="Tang H."/>
            <person name="Brym M."/>
            <person name="Khazi F."/>
            <person name="Huang T."/>
            <person name="Chambers A.H."/>
        </authorList>
    </citation>
    <scope>NUCLEOTIDE SEQUENCE [LARGE SCALE GENOMIC DNA]</scope>
    <source>
        <tissue evidence="2">Leaf</tissue>
    </source>
</reference>
<evidence type="ECO:0000313" key="3">
    <source>
        <dbReference type="Proteomes" id="UP000636800"/>
    </source>
</evidence>
<feature type="compositionally biased region" description="Basic and acidic residues" evidence="1">
    <location>
        <begin position="1"/>
        <end position="10"/>
    </location>
</feature>